<keyword evidence="2" id="KW-1185">Reference proteome</keyword>
<gene>
    <name evidence="1" type="ORF">GCM10010885_20130</name>
</gene>
<name>A0A917KEU0_9BACL</name>
<sequence>MLGLRKFPYPYQAMLAISSDADHETLRKFNLIHQFLNTTKMTPMGRGLGLDVADSFFMYNASNLPGAIDYDGTPIHGELSYFRGTSGEVLDGRIIDRYIHCGWMDTMHTYGDFSMRDPRQTMFRRTLAAQALATLRAHHDFVTVWTDHGNPSNVDNFGSYGVRRFFRYQQGANPNSPYYHTDLLIPYGVRFVWSDQQSDVFGHDSMLYPIRLPDGRRVWGFWRYTILGYTRHHRSEWVWSVDHLSQQLSLANLRSIERRHQYAILAQHLCADNEVRPLPENGISALRMLAHEYRSGRILVARTSRLLTYNLVQRCLRYYVTQENGLAVIHVTEVADPVFGTRPATLADLRGVTFYTTDPARTQIRIWNVPLADSLLARNPSDGYAPSIMVKWYPEDHRDYSGWT</sequence>
<comment type="caution">
    <text evidence="1">The sequence shown here is derived from an EMBL/GenBank/DDBJ whole genome shotgun (WGS) entry which is preliminary data.</text>
</comment>
<accession>A0A917KEU0</accession>
<organism evidence="1 2">
    <name type="scientific">Alicyclobacillus cellulosilyticus</name>
    <dbReference type="NCBI Taxonomy" id="1003997"/>
    <lineage>
        <taxon>Bacteria</taxon>
        <taxon>Bacillati</taxon>
        <taxon>Bacillota</taxon>
        <taxon>Bacilli</taxon>
        <taxon>Bacillales</taxon>
        <taxon>Alicyclobacillaceae</taxon>
        <taxon>Alicyclobacillus</taxon>
    </lineage>
</organism>
<reference evidence="1" key="1">
    <citation type="journal article" date="2014" name="Int. J. Syst. Evol. Microbiol.">
        <title>Complete genome sequence of Corynebacterium casei LMG S-19264T (=DSM 44701T), isolated from a smear-ripened cheese.</title>
        <authorList>
            <consortium name="US DOE Joint Genome Institute (JGI-PGF)"/>
            <person name="Walter F."/>
            <person name="Albersmeier A."/>
            <person name="Kalinowski J."/>
            <person name="Ruckert C."/>
        </authorList>
    </citation>
    <scope>NUCLEOTIDE SEQUENCE</scope>
    <source>
        <strain evidence="1">JCM 18487</strain>
    </source>
</reference>
<proteinExistence type="predicted"/>
<dbReference type="AlphaFoldDB" id="A0A917KEU0"/>
<evidence type="ECO:0000313" key="1">
    <source>
        <dbReference type="EMBL" id="GGJ10860.1"/>
    </source>
</evidence>
<dbReference type="Proteomes" id="UP000637695">
    <property type="component" value="Unassembled WGS sequence"/>
</dbReference>
<protein>
    <submittedName>
        <fullName evidence="1">Uncharacterized protein</fullName>
    </submittedName>
</protein>
<evidence type="ECO:0000313" key="2">
    <source>
        <dbReference type="Proteomes" id="UP000637695"/>
    </source>
</evidence>
<dbReference type="EMBL" id="BMOY01000034">
    <property type="protein sequence ID" value="GGJ10860.1"/>
    <property type="molecule type" value="Genomic_DNA"/>
</dbReference>
<reference evidence="1" key="2">
    <citation type="submission" date="2020-09" db="EMBL/GenBank/DDBJ databases">
        <authorList>
            <person name="Sun Q."/>
            <person name="Ohkuma M."/>
        </authorList>
    </citation>
    <scope>NUCLEOTIDE SEQUENCE</scope>
    <source>
        <strain evidence="1">JCM 18487</strain>
    </source>
</reference>